<dbReference type="OrthoDB" id="3365698at2759"/>
<dbReference type="RefSeq" id="XP_043035179.1">
    <property type="nucleotide sequence ID" value="XM_043179532.1"/>
</dbReference>
<name>A0A9P8ANC5_9AGAR</name>
<dbReference type="EMBL" id="MU250557">
    <property type="protein sequence ID" value="KAG7441679.1"/>
    <property type="molecule type" value="Genomic_DNA"/>
</dbReference>
<proteinExistence type="predicted"/>
<comment type="caution">
    <text evidence="1">The sequence shown here is derived from an EMBL/GenBank/DDBJ whole genome shotgun (WGS) entry which is preliminary data.</text>
</comment>
<dbReference type="Proteomes" id="UP000812287">
    <property type="component" value="Unassembled WGS sequence"/>
</dbReference>
<dbReference type="GeneID" id="66101826"/>
<organism evidence="1 2">
    <name type="scientific">Guyanagaster necrorhizus</name>
    <dbReference type="NCBI Taxonomy" id="856835"/>
    <lineage>
        <taxon>Eukaryota</taxon>
        <taxon>Fungi</taxon>
        <taxon>Dikarya</taxon>
        <taxon>Basidiomycota</taxon>
        <taxon>Agaricomycotina</taxon>
        <taxon>Agaricomycetes</taxon>
        <taxon>Agaricomycetidae</taxon>
        <taxon>Agaricales</taxon>
        <taxon>Marasmiineae</taxon>
        <taxon>Physalacriaceae</taxon>
        <taxon>Guyanagaster</taxon>
    </lineage>
</organism>
<protein>
    <recommendedName>
        <fullName evidence="3">F-box domain-containing protein</fullName>
    </recommendedName>
</protein>
<reference evidence="1" key="1">
    <citation type="submission" date="2020-11" db="EMBL/GenBank/DDBJ databases">
        <title>Adaptations for nitrogen fixation in a non-lichenized fungal sporocarp promotes dispersal by wood-feeding termites.</title>
        <authorList>
            <consortium name="DOE Joint Genome Institute"/>
            <person name="Koch R.A."/>
            <person name="Yoon G."/>
            <person name="Arayal U."/>
            <person name="Lail K."/>
            <person name="Amirebrahimi M."/>
            <person name="Labutti K."/>
            <person name="Lipzen A."/>
            <person name="Riley R."/>
            <person name="Barry K."/>
            <person name="Henrissat B."/>
            <person name="Grigoriev I.V."/>
            <person name="Herr J.R."/>
            <person name="Aime M.C."/>
        </authorList>
    </citation>
    <scope>NUCLEOTIDE SEQUENCE</scope>
    <source>
        <strain evidence="1">MCA 3950</strain>
    </source>
</reference>
<evidence type="ECO:0000313" key="2">
    <source>
        <dbReference type="Proteomes" id="UP000812287"/>
    </source>
</evidence>
<evidence type="ECO:0008006" key="3">
    <source>
        <dbReference type="Google" id="ProtNLM"/>
    </source>
</evidence>
<accession>A0A9P8ANC5</accession>
<gene>
    <name evidence="1" type="ORF">BT62DRAFT_1079852</name>
</gene>
<sequence length="446" mass="50406">MPCSFCGTLPGLPAIPSVTQQFRSPRLKRLLSQNEPPLETERSTLRETITTGTAAVSLLDDRILKAQRLLDTFINKREQVKLCIDDARSLLHPIRSINDDLLREIFLWCVYDWVDVMYHCHGNCDSLCPLEPPWTLSHVSHRWRTISLSSPCLWTSVILNFSIYSELMIPYRYIMFNPSDLGHAGRQLVQMEVKSLSGNLFSRLDTLIVRIEARRMSPARNMKIDTFQSASQLRCFQTINDADPSRILLLPWSNLTRYKCSDALSPNNIAILPQLTSVKTLIFYFKSDPKTPTGGAPIVMSSVIKLNVYELSKLPEDAISRLFDSVTFPSATYVNINFKMDHDRIPRFPMLAVCGKLETLRLRLNVSSDQNVRALLECLKAVDSVAHLQLCIKVVPDALLNGFVISPQSHHILPNLQTLTLHLLASTGVADFTPAVLFRFAERTPA</sequence>
<keyword evidence="2" id="KW-1185">Reference proteome</keyword>
<dbReference type="AlphaFoldDB" id="A0A9P8ANC5"/>
<evidence type="ECO:0000313" key="1">
    <source>
        <dbReference type="EMBL" id="KAG7441679.1"/>
    </source>
</evidence>